<evidence type="ECO:0000313" key="3">
    <source>
        <dbReference type="WBParaSite" id="Hba_07608"/>
    </source>
</evidence>
<keyword evidence="2" id="KW-1185">Reference proteome</keyword>
<proteinExistence type="predicted"/>
<feature type="transmembrane region" description="Helical" evidence="1">
    <location>
        <begin position="7"/>
        <end position="27"/>
    </location>
</feature>
<keyword evidence="1" id="KW-0472">Membrane</keyword>
<dbReference type="WBParaSite" id="Hba_07608">
    <property type="protein sequence ID" value="Hba_07608"/>
    <property type="gene ID" value="Hba_07608"/>
</dbReference>
<evidence type="ECO:0000313" key="2">
    <source>
        <dbReference type="Proteomes" id="UP000095283"/>
    </source>
</evidence>
<sequence>MCCFNSIYYDLLSVFLVLCSPVDLYFFV</sequence>
<organism evidence="2 3">
    <name type="scientific">Heterorhabditis bacteriophora</name>
    <name type="common">Entomopathogenic nematode worm</name>
    <dbReference type="NCBI Taxonomy" id="37862"/>
    <lineage>
        <taxon>Eukaryota</taxon>
        <taxon>Metazoa</taxon>
        <taxon>Ecdysozoa</taxon>
        <taxon>Nematoda</taxon>
        <taxon>Chromadorea</taxon>
        <taxon>Rhabditida</taxon>
        <taxon>Rhabditina</taxon>
        <taxon>Rhabditomorpha</taxon>
        <taxon>Strongyloidea</taxon>
        <taxon>Heterorhabditidae</taxon>
        <taxon>Heterorhabditis</taxon>
    </lineage>
</organism>
<accession>A0A1I7WR42</accession>
<reference evidence="3" key="1">
    <citation type="submission" date="2016-11" db="UniProtKB">
        <authorList>
            <consortium name="WormBaseParasite"/>
        </authorList>
    </citation>
    <scope>IDENTIFICATION</scope>
</reference>
<keyword evidence="1" id="KW-1133">Transmembrane helix</keyword>
<dbReference type="AlphaFoldDB" id="A0A1I7WR42"/>
<keyword evidence="1" id="KW-0812">Transmembrane</keyword>
<name>A0A1I7WR42_HETBA</name>
<protein>
    <submittedName>
        <fullName evidence="3">Uncharacterized protein</fullName>
    </submittedName>
</protein>
<dbReference type="Proteomes" id="UP000095283">
    <property type="component" value="Unplaced"/>
</dbReference>
<evidence type="ECO:0000256" key="1">
    <source>
        <dbReference type="SAM" id="Phobius"/>
    </source>
</evidence>